<dbReference type="PANTHER" id="PTHR10938">
    <property type="entry name" value="TRANSLATION INITIATION FACTOR IF-3"/>
    <property type="match status" value="1"/>
</dbReference>
<dbReference type="NCBIfam" id="TIGR00168">
    <property type="entry name" value="infC"/>
    <property type="match status" value="1"/>
</dbReference>
<sequence length="67" mass="7730">MNERIRAREVRLIDEKGENHGIIETSKALKMAYDAELDLVLISPNQVPPVAKILNYGKYKYEQEKKA</sequence>
<dbReference type="Gene3D" id="3.10.20.80">
    <property type="entry name" value="Translation initiation factor 3 (IF-3), N-terminal domain"/>
    <property type="match status" value="1"/>
</dbReference>
<gene>
    <name evidence="5" type="primary">infC</name>
    <name evidence="5" type="ORF">IAD41_06515</name>
</gene>
<dbReference type="InterPro" id="IPR019814">
    <property type="entry name" value="Translation_initiation_fac_3_N"/>
</dbReference>
<dbReference type="InterPro" id="IPR001288">
    <property type="entry name" value="Translation_initiation_fac_3"/>
</dbReference>
<comment type="caution">
    <text evidence="5">The sequence shown here is derived from an EMBL/GenBank/DDBJ whole genome shotgun (WGS) entry which is preliminary data.</text>
</comment>
<evidence type="ECO:0000256" key="2">
    <source>
        <dbReference type="ARBA" id="ARBA00022917"/>
    </source>
</evidence>
<dbReference type="SUPFAM" id="SSF54364">
    <property type="entry name" value="Translation initiation factor IF3, N-terminal domain"/>
    <property type="match status" value="1"/>
</dbReference>
<dbReference type="Proteomes" id="UP000824139">
    <property type="component" value="Unassembled WGS sequence"/>
</dbReference>
<evidence type="ECO:0000259" key="4">
    <source>
        <dbReference type="Pfam" id="PF05198"/>
    </source>
</evidence>
<dbReference type="EMBL" id="DVJO01000142">
    <property type="protein sequence ID" value="HIS83238.1"/>
    <property type="molecule type" value="Genomic_DNA"/>
</dbReference>
<organism evidence="5 6">
    <name type="scientific">Candidatus Scatenecus faecavium</name>
    <dbReference type="NCBI Taxonomy" id="2840915"/>
    <lineage>
        <taxon>Bacteria</taxon>
        <taxon>Candidatus Scatenecus</taxon>
    </lineage>
</organism>
<proteinExistence type="predicted"/>
<feature type="non-terminal residue" evidence="5">
    <location>
        <position position="67"/>
    </location>
</feature>
<accession>A0A9D1FWJ0</accession>
<reference evidence="5" key="2">
    <citation type="journal article" date="2021" name="PeerJ">
        <title>Extensive microbial diversity within the chicken gut microbiome revealed by metagenomics and culture.</title>
        <authorList>
            <person name="Gilroy R."/>
            <person name="Ravi A."/>
            <person name="Getino M."/>
            <person name="Pursley I."/>
            <person name="Horton D.L."/>
            <person name="Alikhan N.F."/>
            <person name="Baker D."/>
            <person name="Gharbi K."/>
            <person name="Hall N."/>
            <person name="Watson M."/>
            <person name="Adriaenssens E.M."/>
            <person name="Foster-Nyarko E."/>
            <person name="Jarju S."/>
            <person name="Secka A."/>
            <person name="Antonio M."/>
            <person name="Oren A."/>
            <person name="Chaudhuri R.R."/>
            <person name="La Ragione R."/>
            <person name="Hildebrand F."/>
            <person name="Pallen M.J."/>
        </authorList>
    </citation>
    <scope>NUCLEOTIDE SEQUENCE</scope>
    <source>
        <strain evidence="5">CHK152-2994</strain>
    </source>
</reference>
<evidence type="ECO:0000256" key="3">
    <source>
        <dbReference type="NCBIfam" id="TIGR00168"/>
    </source>
</evidence>
<dbReference type="PROSITE" id="PS00938">
    <property type="entry name" value="IF3"/>
    <property type="match status" value="1"/>
</dbReference>
<dbReference type="AlphaFoldDB" id="A0A9D1FWJ0"/>
<evidence type="ECO:0000313" key="6">
    <source>
        <dbReference type="Proteomes" id="UP000824139"/>
    </source>
</evidence>
<dbReference type="GO" id="GO:0003743">
    <property type="term" value="F:translation initiation factor activity"/>
    <property type="evidence" value="ECO:0007669"/>
    <property type="project" value="UniProtKB-UniRule"/>
</dbReference>
<keyword evidence="2" id="KW-0648">Protein biosynthesis</keyword>
<evidence type="ECO:0000313" key="5">
    <source>
        <dbReference type="EMBL" id="HIS83238.1"/>
    </source>
</evidence>
<dbReference type="InterPro" id="IPR036787">
    <property type="entry name" value="T_IF-3_N_sf"/>
</dbReference>
<evidence type="ECO:0000256" key="1">
    <source>
        <dbReference type="ARBA" id="ARBA00022540"/>
    </source>
</evidence>
<dbReference type="InterPro" id="IPR019813">
    <property type="entry name" value="Translation_initiation_fac3_CS"/>
</dbReference>
<dbReference type="PANTHER" id="PTHR10938:SF0">
    <property type="entry name" value="TRANSLATION INITIATION FACTOR IF-3, MITOCHONDRIAL"/>
    <property type="match status" value="1"/>
</dbReference>
<dbReference type="GO" id="GO:0032790">
    <property type="term" value="P:ribosome disassembly"/>
    <property type="evidence" value="ECO:0007669"/>
    <property type="project" value="TreeGrafter"/>
</dbReference>
<feature type="domain" description="Translation initiation factor 3 N-terminal" evidence="4">
    <location>
        <begin position="1"/>
        <end position="67"/>
    </location>
</feature>
<dbReference type="GO" id="GO:0005829">
    <property type="term" value="C:cytosol"/>
    <property type="evidence" value="ECO:0007669"/>
    <property type="project" value="TreeGrafter"/>
</dbReference>
<protein>
    <recommendedName>
        <fullName evidence="3">Translation initiation factor IF-3</fullName>
    </recommendedName>
</protein>
<dbReference type="GO" id="GO:0043022">
    <property type="term" value="F:ribosome binding"/>
    <property type="evidence" value="ECO:0007669"/>
    <property type="project" value="TreeGrafter"/>
</dbReference>
<name>A0A9D1FWJ0_9BACT</name>
<reference evidence="5" key="1">
    <citation type="submission" date="2020-10" db="EMBL/GenBank/DDBJ databases">
        <authorList>
            <person name="Gilroy R."/>
        </authorList>
    </citation>
    <scope>NUCLEOTIDE SEQUENCE</scope>
    <source>
        <strain evidence="5">CHK152-2994</strain>
    </source>
</reference>
<dbReference type="FunFam" id="3.10.20.80:FF:000001">
    <property type="entry name" value="Translation initiation factor IF-3"/>
    <property type="match status" value="1"/>
</dbReference>
<dbReference type="GO" id="GO:0016020">
    <property type="term" value="C:membrane"/>
    <property type="evidence" value="ECO:0007669"/>
    <property type="project" value="TreeGrafter"/>
</dbReference>
<dbReference type="Pfam" id="PF05198">
    <property type="entry name" value="IF3_N"/>
    <property type="match status" value="1"/>
</dbReference>
<keyword evidence="1 5" id="KW-0396">Initiation factor</keyword>